<evidence type="ECO:0000313" key="1">
    <source>
        <dbReference type="EMBL" id="GAP13574.1"/>
    </source>
</evidence>
<dbReference type="Proteomes" id="UP000055060">
    <property type="component" value="Unassembled WGS sequence"/>
</dbReference>
<name>A0A0S7BGF0_9CHLR</name>
<gene>
    <name evidence="1" type="ORF">LARV_01329</name>
</gene>
<evidence type="ECO:0000313" key="2">
    <source>
        <dbReference type="Proteomes" id="UP000055060"/>
    </source>
</evidence>
<dbReference type="RefSeq" id="WP_075072905.1">
    <property type="nucleotide sequence ID" value="NZ_DF967972.1"/>
</dbReference>
<reference evidence="1" key="1">
    <citation type="submission" date="2015-07" db="EMBL/GenBank/DDBJ databases">
        <title>Draft Genome Sequences of Anaerolinea thermolimosa IMO-1, Bellilinea caldifistulae GOMI-1, Leptolinea tardivitalis YMTK-2, Levilinea saccharolytica KIBI-1,Longilinea arvoryzae KOME-1, Previously Described as Members of the Anaerolineaceae (Chloroflexi).</title>
        <authorList>
            <person name="Sekiguchi Y."/>
            <person name="Ohashi A."/>
            <person name="Matsuura N."/>
            <person name="Tourlousse M.D."/>
        </authorList>
    </citation>
    <scope>NUCLEOTIDE SEQUENCE [LARGE SCALE GENOMIC DNA]</scope>
    <source>
        <strain evidence="1">KOME-1</strain>
    </source>
</reference>
<keyword evidence="2" id="KW-1185">Reference proteome</keyword>
<accession>A0A0S7BGF0</accession>
<dbReference type="AlphaFoldDB" id="A0A0S7BGF0"/>
<dbReference type="OrthoDB" id="5914937at2"/>
<dbReference type="EMBL" id="DF967972">
    <property type="protein sequence ID" value="GAP13574.1"/>
    <property type="molecule type" value="Genomic_DNA"/>
</dbReference>
<dbReference type="STRING" id="360412.LARV_01329"/>
<protein>
    <submittedName>
        <fullName evidence="1">Uncharacterized protein</fullName>
    </submittedName>
</protein>
<sequence>MVKTTNFNDLECIVLENDLLQILVPKALGPRILSLRFRGGENLLAELPDVITERPDGKPYHFFGGHRLWLAPEDPLLSYALDDQAVVITSSEAGLLIRKVVEAETGVEKSILLHLDPQQARLTLTHRLTNRKRLPVEYAPWAITQFRTGGLAILPQSGAQTGLLPNRILSLWPYTDISSPCLDLGNQYILLHANMQTPLKVGFPNPRGWLAYWMDGVLFVKKAAFDSQGRYPDHGCSSECYCNQSFLELETLAPLVRIEPDASITHTETWELHPDIPLPNDESAIQAILQKIGLE</sequence>
<proteinExistence type="predicted"/>
<organism evidence="1">
    <name type="scientific">Longilinea arvoryzae</name>
    <dbReference type="NCBI Taxonomy" id="360412"/>
    <lineage>
        <taxon>Bacteria</taxon>
        <taxon>Bacillati</taxon>
        <taxon>Chloroflexota</taxon>
        <taxon>Anaerolineae</taxon>
        <taxon>Anaerolineales</taxon>
        <taxon>Anaerolineaceae</taxon>
        <taxon>Longilinea</taxon>
    </lineage>
</organism>